<sequence>MATTLKLFSLEGKGLKLDTAEDLEAHIADLRANDVEEVKVLGNTFGIGACKLLGEVLAEKKNLQSADLSDMFTGRLLSEIPEALSSLLTSITNLPNLRTINLNDNAFGLNTQAPLVAFLAAHVPLQHLYLNNNGLGPHCGILVADALSELHAKKEAARKEGKEVKEKLGGDVVVEDDWGLDSLSDLEEEDSDDEEVDDEEEEEELSTEKRAEILIKDAEEAQEEPVVQVKDKEVEALAKKLEKTGI</sequence>
<gene>
    <name evidence="4" type="ORF">HYQ45_009896</name>
</gene>
<evidence type="ECO:0000313" key="5">
    <source>
        <dbReference type="Proteomes" id="UP000689129"/>
    </source>
</evidence>
<reference evidence="4" key="1">
    <citation type="journal article" date="2021" name="Mol. Plant Pathol.">
        <title>A 20-kb lineage-specific genomic region tames virulence in pathogenic amphidiploid Verticillium longisporum.</title>
        <authorList>
            <person name="Harting R."/>
            <person name="Starke J."/>
            <person name="Kusch H."/>
            <person name="Poggeler S."/>
            <person name="Maurus I."/>
            <person name="Schluter R."/>
            <person name="Landesfeind M."/>
            <person name="Bulla I."/>
            <person name="Nowrousian M."/>
            <person name="de Jonge R."/>
            <person name="Stahlhut G."/>
            <person name="Hoff K.J."/>
            <person name="Asshauer K.P."/>
            <person name="Thurmer A."/>
            <person name="Stanke M."/>
            <person name="Daniel R."/>
            <person name="Morgenstern B."/>
            <person name="Thomma B.P.H.J."/>
            <person name="Kronstad J.W."/>
            <person name="Braus-Stromeyer S.A."/>
            <person name="Braus G.H."/>
        </authorList>
    </citation>
    <scope>NUCLEOTIDE SEQUENCE</scope>
    <source>
        <strain evidence="4">Vl32</strain>
    </source>
</reference>
<dbReference type="Proteomes" id="UP000689129">
    <property type="component" value="Unassembled WGS sequence"/>
</dbReference>
<dbReference type="SMART" id="SM00368">
    <property type="entry name" value="LRR_RI"/>
    <property type="match status" value="3"/>
</dbReference>
<organism evidence="4 5">
    <name type="scientific">Verticillium longisporum</name>
    <name type="common">Verticillium dahliae var. longisporum</name>
    <dbReference type="NCBI Taxonomy" id="100787"/>
    <lineage>
        <taxon>Eukaryota</taxon>
        <taxon>Fungi</taxon>
        <taxon>Dikarya</taxon>
        <taxon>Ascomycota</taxon>
        <taxon>Pezizomycotina</taxon>
        <taxon>Sordariomycetes</taxon>
        <taxon>Hypocreomycetidae</taxon>
        <taxon>Glomerellales</taxon>
        <taxon>Plectosphaerellaceae</taxon>
        <taxon>Verticillium</taxon>
    </lineage>
</organism>
<dbReference type="EMBL" id="JAEMWZ010000203">
    <property type="protein sequence ID" value="KAG7131517.1"/>
    <property type="molecule type" value="Genomic_DNA"/>
</dbReference>
<feature type="region of interest" description="Disordered" evidence="3">
    <location>
        <begin position="178"/>
        <end position="210"/>
    </location>
</feature>
<evidence type="ECO:0000256" key="3">
    <source>
        <dbReference type="SAM" id="MobiDB-lite"/>
    </source>
</evidence>
<dbReference type="OrthoDB" id="184583at2759"/>
<name>A0A8I2ZKS6_VERLO</name>
<evidence type="ECO:0000256" key="1">
    <source>
        <dbReference type="ARBA" id="ARBA00022614"/>
    </source>
</evidence>
<keyword evidence="2" id="KW-0677">Repeat</keyword>
<dbReference type="GO" id="GO:0005829">
    <property type="term" value="C:cytosol"/>
    <property type="evidence" value="ECO:0007669"/>
    <property type="project" value="TreeGrafter"/>
</dbReference>
<dbReference type="PANTHER" id="PTHR24113">
    <property type="entry name" value="RAN GTPASE-ACTIVATING PROTEIN 1"/>
    <property type="match status" value="1"/>
</dbReference>
<dbReference type="GO" id="GO:0031267">
    <property type="term" value="F:small GTPase binding"/>
    <property type="evidence" value="ECO:0007669"/>
    <property type="project" value="TreeGrafter"/>
</dbReference>
<feature type="compositionally biased region" description="Acidic residues" evidence="3">
    <location>
        <begin position="178"/>
        <end position="205"/>
    </location>
</feature>
<accession>A0A8I2ZKS6</accession>
<dbReference type="PANTHER" id="PTHR24113:SF12">
    <property type="entry name" value="RAN GTPASE-ACTIVATING PROTEIN 1"/>
    <property type="match status" value="1"/>
</dbReference>
<dbReference type="GO" id="GO:0005096">
    <property type="term" value="F:GTPase activator activity"/>
    <property type="evidence" value="ECO:0007669"/>
    <property type="project" value="InterPro"/>
</dbReference>
<dbReference type="GO" id="GO:0005634">
    <property type="term" value="C:nucleus"/>
    <property type="evidence" value="ECO:0007669"/>
    <property type="project" value="TreeGrafter"/>
</dbReference>
<comment type="caution">
    <text evidence="4">The sequence shown here is derived from an EMBL/GenBank/DDBJ whole genome shotgun (WGS) entry which is preliminary data.</text>
</comment>
<dbReference type="GO" id="GO:0006913">
    <property type="term" value="P:nucleocytoplasmic transport"/>
    <property type="evidence" value="ECO:0007669"/>
    <property type="project" value="TreeGrafter"/>
</dbReference>
<dbReference type="InterPro" id="IPR027038">
    <property type="entry name" value="RanGap"/>
</dbReference>
<protein>
    <submittedName>
        <fullName evidence="4">Ran GTPase-activating protein 1 like</fullName>
    </submittedName>
</protein>
<proteinExistence type="predicted"/>
<dbReference type="GO" id="GO:0048471">
    <property type="term" value="C:perinuclear region of cytoplasm"/>
    <property type="evidence" value="ECO:0007669"/>
    <property type="project" value="TreeGrafter"/>
</dbReference>
<evidence type="ECO:0000313" key="4">
    <source>
        <dbReference type="EMBL" id="KAG7131517.1"/>
    </source>
</evidence>
<dbReference type="AlphaFoldDB" id="A0A8I2ZKS6"/>
<keyword evidence="1" id="KW-0433">Leucine-rich repeat</keyword>
<evidence type="ECO:0000256" key="2">
    <source>
        <dbReference type="ARBA" id="ARBA00022737"/>
    </source>
</evidence>